<dbReference type="Pfam" id="PF23948">
    <property type="entry name" value="ARM_5"/>
    <property type="match status" value="1"/>
</dbReference>
<evidence type="ECO:0000313" key="7">
    <source>
        <dbReference type="Proteomes" id="UP000078512"/>
    </source>
</evidence>
<dbReference type="Gene3D" id="2.160.20.80">
    <property type="entry name" value="E3 ubiquitin-protein ligase SopA"/>
    <property type="match status" value="1"/>
</dbReference>
<name>A0A197JDX4_9FUNG</name>
<proteinExistence type="predicted"/>
<reference evidence="6 7" key="1">
    <citation type="submission" date="2016-05" db="EMBL/GenBank/DDBJ databases">
        <title>Genome sequencing reveals origins of a unique bacterial endosymbiosis in the earliest lineages of terrestrial Fungi.</title>
        <authorList>
            <consortium name="DOE Joint Genome Institute"/>
            <person name="Uehling J."/>
            <person name="Gryganskyi A."/>
            <person name="Hameed K."/>
            <person name="Tschaplinski T."/>
            <person name="Misztal P."/>
            <person name="Wu S."/>
            <person name="Desiro A."/>
            <person name="Vande Pol N."/>
            <person name="Du Z.-Y."/>
            <person name="Zienkiewicz A."/>
            <person name="Zienkiewicz K."/>
            <person name="Morin E."/>
            <person name="Tisserant E."/>
            <person name="Splivallo R."/>
            <person name="Hainaut M."/>
            <person name="Henrissat B."/>
            <person name="Ohm R."/>
            <person name="Kuo A."/>
            <person name="Yan J."/>
            <person name="Lipzen A."/>
            <person name="Nolan M."/>
            <person name="Labutti K."/>
            <person name="Barry K."/>
            <person name="Goldstein A."/>
            <person name="Labbe J."/>
            <person name="Schadt C."/>
            <person name="Tuskan G."/>
            <person name="Grigoriev I."/>
            <person name="Martin F."/>
            <person name="Vilgalys R."/>
            <person name="Bonito G."/>
        </authorList>
    </citation>
    <scope>NUCLEOTIDE SEQUENCE [LARGE SCALE GENOMIC DNA]</scope>
    <source>
        <strain evidence="6 7">AG-77</strain>
    </source>
</reference>
<dbReference type="InterPro" id="IPR019775">
    <property type="entry name" value="WD40_repeat_CS"/>
</dbReference>
<dbReference type="PRINTS" id="PR00320">
    <property type="entry name" value="GPROTEINBRPT"/>
</dbReference>
<dbReference type="SUPFAM" id="SSF50978">
    <property type="entry name" value="WD40 repeat-like"/>
    <property type="match status" value="1"/>
</dbReference>
<feature type="repeat" description="WD" evidence="3">
    <location>
        <begin position="1172"/>
        <end position="1208"/>
    </location>
</feature>
<dbReference type="InterPro" id="IPR020472">
    <property type="entry name" value="WD40_PAC1"/>
</dbReference>
<keyword evidence="1 3" id="KW-0853">WD repeat</keyword>
<evidence type="ECO:0000259" key="5">
    <source>
        <dbReference type="Pfam" id="PF23948"/>
    </source>
</evidence>
<organism evidence="6 7">
    <name type="scientific">Linnemannia elongata AG-77</name>
    <dbReference type="NCBI Taxonomy" id="1314771"/>
    <lineage>
        <taxon>Eukaryota</taxon>
        <taxon>Fungi</taxon>
        <taxon>Fungi incertae sedis</taxon>
        <taxon>Mucoromycota</taxon>
        <taxon>Mortierellomycotina</taxon>
        <taxon>Mortierellomycetes</taxon>
        <taxon>Mortierellales</taxon>
        <taxon>Mortierellaceae</taxon>
        <taxon>Linnemannia</taxon>
    </lineage>
</organism>
<feature type="repeat" description="WD" evidence="3">
    <location>
        <begin position="1273"/>
        <end position="1291"/>
    </location>
</feature>
<dbReference type="GO" id="GO:1990234">
    <property type="term" value="C:transferase complex"/>
    <property type="evidence" value="ECO:0007669"/>
    <property type="project" value="UniProtKB-ARBA"/>
</dbReference>
<dbReference type="Proteomes" id="UP000078512">
    <property type="component" value="Unassembled WGS sequence"/>
</dbReference>
<feature type="repeat" description="WD" evidence="3">
    <location>
        <begin position="1214"/>
        <end position="1255"/>
    </location>
</feature>
<evidence type="ECO:0000256" key="3">
    <source>
        <dbReference type="PROSITE-ProRule" id="PRU00221"/>
    </source>
</evidence>
<dbReference type="Pfam" id="PF00400">
    <property type="entry name" value="WD40"/>
    <property type="match status" value="6"/>
</dbReference>
<feature type="repeat" description="WD" evidence="3">
    <location>
        <begin position="1088"/>
        <end position="1129"/>
    </location>
</feature>
<evidence type="ECO:0000256" key="2">
    <source>
        <dbReference type="ARBA" id="ARBA00022737"/>
    </source>
</evidence>
<evidence type="ECO:0000313" key="6">
    <source>
        <dbReference type="EMBL" id="OAQ23208.1"/>
    </source>
</evidence>
<feature type="repeat" description="WD" evidence="3">
    <location>
        <begin position="1130"/>
        <end position="1166"/>
    </location>
</feature>
<protein>
    <recommendedName>
        <fullName evidence="5">Arm-like repeat domain-containing protein</fullName>
    </recommendedName>
</protein>
<dbReference type="InterPro" id="IPR001646">
    <property type="entry name" value="5peptide_repeat"/>
</dbReference>
<dbReference type="Gene3D" id="3.40.50.300">
    <property type="entry name" value="P-loop containing nucleotide triphosphate hydrolases"/>
    <property type="match status" value="1"/>
</dbReference>
<keyword evidence="2" id="KW-0677">Repeat</keyword>
<keyword evidence="7" id="KW-1185">Reference proteome</keyword>
<evidence type="ECO:0000256" key="4">
    <source>
        <dbReference type="SAM" id="MobiDB-lite"/>
    </source>
</evidence>
<sequence length="1345" mass="149209">MAPWYKRTLSSEEALSRANTHLENAKETKDRRRAQKLCDNAKEALERMDISKSIKDHDHIIAAFRHHGELLEKLGLPDEAQLSYSKADKLSRTIDKSTPAPPLAQDLPLSISSASVVSASTISSTTAAIRNRGTVLPTIFTKDCPPPVVQFTLPGPDDRLTSTRQLAFCLALLRETALPLDSLDASTRAWLTATEKNQDEKDRLRILATDMIRALVRDKLKDIKAINEVVCLAPVLERPDFRALLSLFVNMINDSLLLDVQALQGLASMIQATPEYIEADDLVKILNLLSTRLQETFHQSPQHIYSLTMTVSRVLDAMADCNIQGLDRVKLHEPLLSYLECLKSDKDPYIVYQAAYAFQALLCVPDDEEPWQAALRRSGAVIKGVGGVASAIKGLNVAEFISGLSTIQEGFQGAGQIFGLVQDAYNGVTNLMESGQGLLESLQNGLSFSHKRTWYAALRGADTLIQNGELTKFKTLVCEAPCRRDLAFHWGVCQRLGYLAADPVWDDVSRKDAIAFLGEMYWNDEEWGQEPRIKQCILDILLQLSHCTSQAKPTRESPDDDLFDLTTRVNEFLLAADSKVLLLLGDSGAGKSTFNLELERNLWMAYNLDKKWIPLFVTLPAINMPEEDLIAKHLRKYGFTEDQIRELKSYRQIVLICDGYDECQKKVNLYNDNRLNQPGEWKVKMVISCRSEYLGSDYRIFFQPGSRNDRKGAIQLQEAVVAPFSMAKINHYIKSYVTKYQIPGGTVWTAEEYQSAIKSIPNLQDLVRNPFLLSLALEVLPRLVDLSKDLISNQISRVTLYDQFVEQWVERGQIRLIERSLTGVDHVAFEILSEEGFKRNAIGFVKSLAVAIFDEQDGKPVVEYLPRRDKSSWKAEFFGHEYALARAVFEPSQVGADDQDSVEQLDVPYGDNRDGPSKDTPSSSPLFRKSFVHEHSIINFLSERVLQSVQFKSQLHRFIDQSKSDERFAQAAANAITILVRAGVVFNGADLKGIRISGADLSGGQFDSAQLQGADLRNTNLRNIWLRQADLSNAQMVDVEFGEWPFLEEVSWVHSCAYSPDGKTLAVGVGDGTISLYETATWEKTRTFSGHISSVKSVVFSPSGQQIASGSSDNTVRLWDAQTGALDAILSGHTSFVNSVVFSPSGQQIASGSDDNTVRLWDAQTGAPGAILSGHTSWVTSVVFSPSGQQIASGSDDKTVRLWDAQTGVPGAILSGHTSHVTSVVFSPSGQQIASGSDDKTVRLWDVESGRCLTVVKDFHGGTRSIAWNVNGNGSYLATGCGDSSVRLWQVIGDHHLVYLHWSSMHDQLVVSNTNISKTQGLSRMNMKLLEQRGAVDDPISEEVR</sequence>
<dbReference type="PROSITE" id="PS50294">
    <property type="entry name" value="WD_REPEATS_REGION"/>
    <property type="match status" value="4"/>
</dbReference>
<dbReference type="InterPro" id="IPR027417">
    <property type="entry name" value="P-loop_NTPase"/>
</dbReference>
<dbReference type="Gene3D" id="2.130.10.10">
    <property type="entry name" value="YVTN repeat-like/Quinoprotein amine dehydrogenase"/>
    <property type="match status" value="2"/>
</dbReference>
<accession>A0A197JDX4</accession>
<dbReference type="PROSITE" id="PS00678">
    <property type="entry name" value="WD_REPEATS_1"/>
    <property type="match status" value="4"/>
</dbReference>
<dbReference type="InterPro" id="IPR036322">
    <property type="entry name" value="WD40_repeat_dom_sf"/>
</dbReference>
<feature type="domain" description="Arm-like repeat" evidence="5">
    <location>
        <begin position="191"/>
        <end position="540"/>
    </location>
</feature>
<dbReference type="Pfam" id="PF00805">
    <property type="entry name" value="Pentapeptide"/>
    <property type="match status" value="1"/>
</dbReference>
<dbReference type="PROSITE" id="PS50082">
    <property type="entry name" value="WD_REPEATS_2"/>
    <property type="match status" value="5"/>
</dbReference>
<dbReference type="PANTHER" id="PTHR22847:SF637">
    <property type="entry name" value="WD REPEAT DOMAIN 5B"/>
    <property type="match status" value="1"/>
</dbReference>
<dbReference type="SUPFAM" id="SSF48371">
    <property type="entry name" value="ARM repeat"/>
    <property type="match status" value="1"/>
</dbReference>
<dbReference type="InterPro" id="IPR001680">
    <property type="entry name" value="WD40_rpt"/>
</dbReference>
<dbReference type="SMART" id="SM00320">
    <property type="entry name" value="WD40"/>
    <property type="match status" value="6"/>
</dbReference>
<dbReference type="InterPro" id="IPR056251">
    <property type="entry name" value="Arm_rpt_dom"/>
</dbReference>
<evidence type="ECO:0000256" key="1">
    <source>
        <dbReference type="ARBA" id="ARBA00022574"/>
    </source>
</evidence>
<dbReference type="PANTHER" id="PTHR22847">
    <property type="entry name" value="WD40 REPEAT PROTEIN"/>
    <property type="match status" value="1"/>
</dbReference>
<dbReference type="InterPro" id="IPR015943">
    <property type="entry name" value="WD40/YVTN_repeat-like_dom_sf"/>
</dbReference>
<dbReference type="SUPFAM" id="SSF141571">
    <property type="entry name" value="Pentapeptide repeat-like"/>
    <property type="match status" value="1"/>
</dbReference>
<dbReference type="OrthoDB" id="2376502at2759"/>
<dbReference type="CDD" id="cd00200">
    <property type="entry name" value="WD40"/>
    <property type="match status" value="1"/>
</dbReference>
<gene>
    <name evidence="6" type="ORF">K457DRAFT_1868390</name>
</gene>
<feature type="region of interest" description="Disordered" evidence="4">
    <location>
        <begin position="904"/>
        <end position="925"/>
    </location>
</feature>
<dbReference type="InterPro" id="IPR016024">
    <property type="entry name" value="ARM-type_fold"/>
</dbReference>
<dbReference type="STRING" id="1314771.A0A197JDX4"/>
<dbReference type="EMBL" id="KV442126">
    <property type="protein sequence ID" value="OAQ23208.1"/>
    <property type="molecule type" value="Genomic_DNA"/>
</dbReference>